<evidence type="ECO:0000256" key="10">
    <source>
        <dbReference type="HAMAP-Rule" id="MF_01031"/>
    </source>
</evidence>
<dbReference type="OrthoDB" id="9777465at2"/>
<evidence type="ECO:0000256" key="8">
    <source>
        <dbReference type="ARBA" id="ARBA00023239"/>
    </source>
</evidence>
<evidence type="ECO:0000259" key="11">
    <source>
        <dbReference type="Pfam" id="PF00694"/>
    </source>
</evidence>
<dbReference type="EC" id="4.2.1.33" evidence="10"/>
<keyword evidence="8 10" id="KW-0456">Lyase</keyword>
<keyword evidence="13" id="KW-1185">Reference proteome</keyword>
<dbReference type="SUPFAM" id="SSF52016">
    <property type="entry name" value="LeuD/IlvD-like"/>
    <property type="match status" value="1"/>
</dbReference>
<keyword evidence="6 10" id="KW-0432">Leucine biosynthesis</keyword>
<protein>
    <recommendedName>
        <fullName evidence="10">3-isopropylmalate dehydratase small subunit</fullName>
        <ecNumber evidence="10">4.2.1.33</ecNumber>
    </recommendedName>
    <alternativeName>
        <fullName evidence="10">Alpha-IPM isomerase</fullName>
        <shortName evidence="10">IPMI</shortName>
    </alternativeName>
    <alternativeName>
        <fullName evidence="10">Isopropylmalate isomerase</fullName>
    </alternativeName>
</protein>
<organism evidence="12 13">
    <name type="scientific">Saccharobesus litoralis</name>
    <dbReference type="NCBI Taxonomy" id="2172099"/>
    <lineage>
        <taxon>Bacteria</taxon>
        <taxon>Pseudomonadati</taxon>
        <taxon>Pseudomonadota</taxon>
        <taxon>Gammaproteobacteria</taxon>
        <taxon>Alteromonadales</taxon>
        <taxon>Alteromonadaceae</taxon>
        <taxon>Saccharobesus</taxon>
    </lineage>
</organism>
<comment type="function">
    <text evidence="2 10">Catalyzes the isomerization between 2-isopropylmalate and 3-isopropylmalate, via the formation of 2-isopropylmaleate.</text>
</comment>
<dbReference type="GO" id="GO:0003861">
    <property type="term" value="F:3-isopropylmalate dehydratase activity"/>
    <property type="evidence" value="ECO:0007669"/>
    <property type="project" value="UniProtKB-UniRule"/>
</dbReference>
<evidence type="ECO:0000313" key="12">
    <source>
        <dbReference type="EMBL" id="AWB68304.1"/>
    </source>
</evidence>
<dbReference type="InterPro" id="IPR050075">
    <property type="entry name" value="LeuD"/>
</dbReference>
<dbReference type="Proteomes" id="UP000244441">
    <property type="component" value="Chromosome"/>
</dbReference>
<evidence type="ECO:0000256" key="9">
    <source>
        <dbReference type="ARBA" id="ARBA00023304"/>
    </source>
</evidence>
<sequence>MPGITIIKGKAAPLDRANVDTDAIIPKQFLQKVEKTGFGVHLFHDWRYLDLEGTQPNPDFELNKPEHAGANILLSRENFGCGSSREHAPWAIKDFGLDVVIATSFADIFYGNCMNNQILPVKLTDSEMNELFALVAEDSQTQFEIDLPNQQVKAGGKAYSFEINAFHKELLVKGLDSIGYTLQFEQDITAYEAKIPAWRA</sequence>
<evidence type="ECO:0000256" key="3">
    <source>
        <dbReference type="ARBA" id="ARBA00004729"/>
    </source>
</evidence>
<feature type="domain" description="Aconitase A/isopropylmalate dehydratase small subunit swivel" evidence="11">
    <location>
        <begin position="2"/>
        <end position="124"/>
    </location>
</feature>
<comment type="pathway">
    <text evidence="3 10">Amino-acid biosynthesis; L-leucine biosynthesis; L-leucine from 3-methyl-2-oxobutanoate: step 2/4.</text>
</comment>
<dbReference type="NCBIfam" id="TIGR00171">
    <property type="entry name" value="leuD"/>
    <property type="match status" value="1"/>
</dbReference>
<keyword evidence="7 10" id="KW-0028">Amino-acid biosynthesis</keyword>
<dbReference type="InterPro" id="IPR004431">
    <property type="entry name" value="3-IsopropMal_deHydase_ssu"/>
</dbReference>
<dbReference type="Pfam" id="PF00694">
    <property type="entry name" value="Aconitase_C"/>
    <property type="match status" value="1"/>
</dbReference>
<reference evidence="12 13" key="1">
    <citation type="submission" date="2018-01" db="EMBL/GenBank/DDBJ databases">
        <title>Genome sequence of a Cantenovulum-like bacteria.</title>
        <authorList>
            <person name="Tan W.R."/>
            <person name="Lau N.-S."/>
            <person name="Go F."/>
            <person name="Amirul A.-A.A."/>
        </authorList>
    </citation>
    <scope>NUCLEOTIDE SEQUENCE [LARGE SCALE GENOMIC DNA]</scope>
    <source>
        <strain evidence="12 13">CCB-QB4</strain>
    </source>
</reference>
<dbReference type="Gene3D" id="3.20.19.10">
    <property type="entry name" value="Aconitase, domain 4"/>
    <property type="match status" value="1"/>
</dbReference>
<dbReference type="GO" id="GO:0009316">
    <property type="term" value="C:3-isopropylmalate dehydratase complex"/>
    <property type="evidence" value="ECO:0007669"/>
    <property type="project" value="InterPro"/>
</dbReference>
<proteinExistence type="inferred from homology"/>
<dbReference type="InterPro" id="IPR033940">
    <property type="entry name" value="IPMI_Swivel"/>
</dbReference>
<evidence type="ECO:0000256" key="2">
    <source>
        <dbReference type="ARBA" id="ARBA00002695"/>
    </source>
</evidence>
<dbReference type="PANTHER" id="PTHR43345:SF5">
    <property type="entry name" value="3-ISOPROPYLMALATE DEHYDRATASE SMALL SUBUNIT"/>
    <property type="match status" value="1"/>
</dbReference>
<evidence type="ECO:0000256" key="7">
    <source>
        <dbReference type="ARBA" id="ARBA00022605"/>
    </source>
</evidence>
<dbReference type="NCBIfam" id="NF002458">
    <property type="entry name" value="PRK01641.1"/>
    <property type="match status" value="1"/>
</dbReference>
<evidence type="ECO:0000313" key="13">
    <source>
        <dbReference type="Proteomes" id="UP000244441"/>
    </source>
</evidence>
<dbReference type="FunFam" id="3.20.19.10:FF:000003">
    <property type="entry name" value="3-isopropylmalate dehydratase small subunit"/>
    <property type="match status" value="1"/>
</dbReference>
<gene>
    <name evidence="10 12" type="primary">leuD</name>
    <name evidence="12" type="ORF">C2869_18655</name>
</gene>
<dbReference type="CDD" id="cd01577">
    <property type="entry name" value="IPMI_Swivel"/>
    <property type="match status" value="1"/>
</dbReference>
<dbReference type="RefSeq" id="WP_108604367.1">
    <property type="nucleotide sequence ID" value="NZ_CP026604.1"/>
</dbReference>
<evidence type="ECO:0000256" key="6">
    <source>
        <dbReference type="ARBA" id="ARBA00022430"/>
    </source>
</evidence>
<dbReference type="EMBL" id="CP026604">
    <property type="protein sequence ID" value="AWB68304.1"/>
    <property type="molecule type" value="Genomic_DNA"/>
</dbReference>
<comment type="catalytic activity">
    <reaction evidence="1 10">
        <text>(2R,3S)-3-isopropylmalate = (2S)-2-isopropylmalate</text>
        <dbReference type="Rhea" id="RHEA:32287"/>
        <dbReference type="ChEBI" id="CHEBI:1178"/>
        <dbReference type="ChEBI" id="CHEBI:35121"/>
        <dbReference type="EC" id="4.2.1.33"/>
    </reaction>
</comment>
<dbReference type="InterPro" id="IPR000573">
    <property type="entry name" value="AconitaseA/IPMdHydase_ssu_swvl"/>
</dbReference>
<dbReference type="InterPro" id="IPR015928">
    <property type="entry name" value="Aconitase/3IPM_dehydase_swvl"/>
</dbReference>
<dbReference type="PANTHER" id="PTHR43345">
    <property type="entry name" value="3-ISOPROPYLMALATE DEHYDRATASE SMALL SUBUNIT 2-RELATED-RELATED"/>
    <property type="match status" value="1"/>
</dbReference>
<comment type="similarity">
    <text evidence="4 10">Belongs to the LeuD family. LeuD type 1 subfamily.</text>
</comment>
<keyword evidence="9 10" id="KW-0100">Branched-chain amino acid biosynthesis</keyword>
<dbReference type="GO" id="GO:0009098">
    <property type="term" value="P:L-leucine biosynthetic process"/>
    <property type="evidence" value="ECO:0007669"/>
    <property type="project" value="UniProtKB-UniRule"/>
</dbReference>
<comment type="subunit">
    <text evidence="5 10">Heterodimer of LeuC and LeuD.</text>
</comment>
<evidence type="ECO:0000256" key="5">
    <source>
        <dbReference type="ARBA" id="ARBA00011271"/>
    </source>
</evidence>
<evidence type="ECO:0000256" key="4">
    <source>
        <dbReference type="ARBA" id="ARBA00009845"/>
    </source>
</evidence>
<dbReference type="UniPathway" id="UPA00048">
    <property type="reaction ID" value="UER00071"/>
</dbReference>
<name>A0A2S0VVP9_9ALTE</name>
<dbReference type="HAMAP" id="MF_01031">
    <property type="entry name" value="LeuD_type1"/>
    <property type="match status" value="1"/>
</dbReference>
<evidence type="ECO:0000256" key="1">
    <source>
        <dbReference type="ARBA" id="ARBA00000491"/>
    </source>
</evidence>
<dbReference type="AlphaFoldDB" id="A0A2S0VVP9"/>
<dbReference type="KEGG" id="cate:C2869_18655"/>
<accession>A0A2S0VVP9</accession>